<dbReference type="GO" id="GO:0030246">
    <property type="term" value="F:carbohydrate binding"/>
    <property type="evidence" value="ECO:0007669"/>
    <property type="project" value="UniProtKB-KW"/>
</dbReference>
<dbReference type="GO" id="GO:0005886">
    <property type="term" value="C:plasma membrane"/>
    <property type="evidence" value="ECO:0007669"/>
    <property type="project" value="UniProtKB-SubCell"/>
</dbReference>
<comment type="subcellular location">
    <subcellularLocation>
        <location evidence="1">Cell membrane</location>
        <topology evidence="1">Single-pass type II membrane protein</topology>
    </subcellularLocation>
</comment>
<keyword evidence="4 12" id="KW-0812">Transmembrane</keyword>
<accession>A0A9W2WPZ3</accession>
<dbReference type="CTD" id="160364"/>
<dbReference type="InterPro" id="IPR016186">
    <property type="entry name" value="C-type_lectin-like/link_sf"/>
</dbReference>
<organism evidence="14 15">
    <name type="scientific">Physeter macrocephalus</name>
    <name type="common">Sperm whale</name>
    <name type="synonym">Physeter catodon</name>
    <dbReference type="NCBI Taxonomy" id="9755"/>
    <lineage>
        <taxon>Eukaryota</taxon>
        <taxon>Metazoa</taxon>
        <taxon>Chordata</taxon>
        <taxon>Craniata</taxon>
        <taxon>Vertebrata</taxon>
        <taxon>Euteleostomi</taxon>
        <taxon>Mammalia</taxon>
        <taxon>Eutheria</taxon>
        <taxon>Laurasiatheria</taxon>
        <taxon>Artiodactyla</taxon>
        <taxon>Whippomorpha</taxon>
        <taxon>Cetacea</taxon>
        <taxon>Odontoceti</taxon>
        <taxon>Physeteridae</taxon>
        <taxon>Physeter</taxon>
    </lineage>
</organism>
<dbReference type="Pfam" id="PF00059">
    <property type="entry name" value="Lectin_C"/>
    <property type="match status" value="1"/>
</dbReference>
<sequence>MSEEVTYADLKFQDSSKTEEIQEFDRFGIKVPPAASHVWRRRAWALTLLCCLLLIGLGVLGSIYMEKLNKLQNFKEELQRNLSLQLMHNKNSSENIWNLSITLQEIATKLCHELYIKNPEHKCKPCPKKWIWHEDRCYIQLTRYETWQKSDKICSDHNASLVKIKNKSMLEFIKFQRLYHYWLGLSPRKDKKDTTILDETIISSDWFTRNTSDLDDWMYCGYIDISYVYHTKCTETKRIMCEKLANPVKIESILMSEVPEE</sequence>
<dbReference type="CDD" id="cd03593">
    <property type="entry name" value="CLECT_NK_receptors_like"/>
    <property type="match status" value="1"/>
</dbReference>
<dbReference type="PANTHER" id="PTHR47647">
    <property type="entry name" value="C-TYPE LECTIN DOMAIN FAMILY 12 MEMBER B"/>
    <property type="match status" value="1"/>
</dbReference>
<evidence type="ECO:0000313" key="14">
    <source>
        <dbReference type="Proteomes" id="UP000248484"/>
    </source>
</evidence>
<proteinExistence type="predicted"/>
<dbReference type="AlphaFoldDB" id="A0A9W2WPZ3"/>
<keyword evidence="14" id="KW-1185">Reference proteome</keyword>
<dbReference type="Gene3D" id="3.10.100.10">
    <property type="entry name" value="Mannose-Binding Protein A, subunit A"/>
    <property type="match status" value="1"/>
</dbReference>
<dbReference type="SMART" id="SM00034">
    <property type="entry name" value="CLECT"/>
    <property type="match status" value="1"/>
</dbReference>
<evidence type="ECO:0000259" key="13">
    <source>
        <dbReference type="PROSITE" id="PS50041"/>
    </source>
</evidence>
<evidence type="ECO:0000256" key="11">
    <source>
        <dbReference type="ARBA" id="ARBA00023180"/>
    </source>
</evidence>
<dbReference type="InterPro" id="IPR001304">
    <property type="entry name" value="C-type_lectin-like"/>
</dbReference>
<reference evidence="15" key="1">
    <citation type="submission" date="2025-08" db="UniProtKB">
        <authorList>
            <consortium name="RefSeq"/>
        </authorList>
    </citation>
    <scope>IDENTIFICATION</scope>
    <source>
        <tissue evidence="15">Muscle</tissue>
    </source>
</reference>
<dbReference type="SUPFAM" id="SSF56436">
    <property type="entry name" value="C-type lectin-like"/>
    <property type="match status" value="1"/>
</dbReference>
<dbReference type="InterPro" id="IPR033992">
    <property type="entry name" value="NKR-like_CTLD"/>
</dbReference>
<keyword evidence="7 12" id="KW-1133">Transmembrane helix</keyword>
<dbReference type="KEGG" id="pcad:102979061"/>
<dbReference type="PANTHER" id="PTHR47647:SF2">
    <property type="entry name" value="C-TYPE LECTIN DOMAIN FAMILY 12 MEMBER A"/>
    <property type="match status" value="1"/>
</dbReference>
<dbReference type="InterPro" id="IPR042916">
    <property type="entry name" value="CLEC12A/B"/>
</dbReference>
<evidence type="ECO:0000256" key="7">
    <source>
        <dbReference type="ARBA" id="ARBA00022989"/>
    </source>
</evidence>
<evidence type="ECO:0000256" key="8">
    <source>
        <dbReference type="ARBA" id="ARBA00023136"/>
    </source>
</evidence>
<keyword evidence="11" id="KW-0325">Glycoprotein</keyword>
<dbReference type="RefSeq" id="XP_054941128.1">
    <property type="nucleotide sequence ID" value="XM_055085153.1"/>
</dbReference>
<keyword evidence="2" id="KW-1003">Cell membrane</keyword>
<keyword evidence="3" id="KW-0597">Phosphoprotein</keyword>
<keyword evidence="8 12" id="KW-0472">Membrane</keyword>
<evidence type="ECO:0000256" key="5">
    <source>
        <dbReference type="ARBA" id="ARBA00022734"/>
    </source>
</evidence>
<evidence type="ECO:0000256" key="4">
    <source>
        <dbReference type="ARBA" id="ARBA00022692"/>
    </source>
</evidence>
<protein>
    <submittedName>
        <fullName evidence="15">C-type lectin domain family 12 member A</fullName>
    </submittedName>
</protein>
<keyword evidence="10" id="KW-0675">Receptor</keyword>
<evidence type="ECO:0000256" key="9">
    <source>
        <dbReference type="ARBA" id="ARBA00023157"/>
    </source>
</evidence>
<dbReference type="GeneID" id="102979061"/>
<feature type="transmembrane region" description="Helical" evidence="12">
    <location>
        <begin position="43"/>
        <end position="65"/>
    </location>
</feature>
<feature type="domain" description="C-type lectin" evidence="13">
    <location>
        <begin position="133"/>
        <end position="242"/>
    </location>
</feature>
<evidence type="ECO:0000256" key="3">
    <source>
        <dbReference type="ARBA" id="ARBA00022553"/>
    </source>
</evidence>
<dbReference type="OrthoDB" id="10059571at2759"/>
<dbReference type="GO" id="GO:0030545">
    <property type="term" value="F:signaling receptor regulator activity"/>
    <property type="evidence" value="ECO:0007669"/>
    <property type="project" value="InterPro"/>
</dbReference>
<evidence type="ECO:0000256" key="6">
    <source>
        <dbReference type="ARBA" id="ARBA00022968"/>
    </source>
</evidence>
<dbReference type="InterPro" id="IPR016187">
    <property type="entry name" value="CTDL_fold"/>
</dbReference>
<evidence type="ECO:0000256" key="1">
    <source>
        <dbReference type="ARBA" id="ARBA00004401"/>
    </source>
</evidence>
<evidence type="ECO:0000256" key="12">
    <source>
        <dbReference type="SAM" id="Phobius"/>
    </source>
</evidence>
<keyword evidence="9" id="KW-1015">Disulfide bond</keyword>
<evidence type="ECO:0000256" key="2">
    <source>
        <dbReference type="ARBA" id="ARBA00022475"/>
    </source>
</evidence>
<keyword evidence="5" id="KW-0430">Lectin</keyword>
<keyword evidence="6" id="KW-0735">Signal-anchor</keyword>
<gene>
    <name evidence="15" type="primary">CLEC12A</name>
</gene>
<evidence type="ECO:0000313" key="15">
    <source>
        <dbReference type="RefSeq" id="XP_054941128.1"/>
    </source>
</evidence>
<name>A0A9W2WPZ3_PHYMC</name>
<evidence type="ECO:0000256" key="10">
    <source>
        <dbReference type="ARBA" id="ARBA00023170"/>
    </source>
</evidence>
<dbReference type="Proteomes" id="UP000248484">
    <property type="component" value="Chromosome 6"/>
</dbReference>
<dbReference type="PROSITE" id="PS50041">
    <property type="entry name" value="C_TYPE_LECTIN_2"/>
    <property type="match status" value="1"/>
</dbReference>